<keyword evidence="1" id="KW-0812">Transmembrane</keyword>
<dbReference type="EMBL" id="CP040986">
    <property type="protein sequence ID" value="QDD13002.1"/>
    <property type="molecule type" value="Genomic_DNA"/>
</dbReference>
<gene>
    <name evidence="2" type="ORF">FIT61_00630</name>
</gene>
<reference evidence="2 3" key="1">
    <citation type="journal article" date="2019" name="ISME J.">
        <title>Evolution in action: habitat transition from sediment to the pelagial leads to genome streamlining in Methylophilaceae.</title>
        <authorList>
            <person name="Salcher M."/>
            <person name="Schaefle D."/>
            <person name="Kaspar M."/>
            <person name="Neuenschwander S.M."/>
            <person name="Ghai R."/>
        </authorList>
    </citation>
    <scope>NUCLEOTIDE SEQUENCE [LARGE SCALE GENOMIC DNA]</scope>
    <source>
        <strain evidence="2 3">MMS-RI-1</strain>
    </source>
</reference>
<dbReference type="InterPro" id="IPR038690">
    <property type="entry name" value="NusG_2_sf"/>
</dbReference>
<keyword evidence="3" id="KW-1185">Reference proteome</keyword>
<keyword evidence="1" id="KW-1133">Transmembrane helix</keyword>
<evidence type="ECO:0000256" key="1">
    <source>
        <dbReference type="SAM" id="Phobius"/>
    </source>
</evidence>
<dbReference type="Proteomes" id="UP000312102">
    <property type="component" value="Chromosome"/>
</dbReference>
<dbReference type="Gene3D" id="2.60.320.10">
    <property type="entry name" value="N-utilization substance G protein NusG, insert domain"/>
    <property type="match status" value="1"/>
</dbReference>
<evidence type="ECO:0000313" key="2">
    <source>
        <dbReference type="EMBL" id="QDD13002.1"/>
    </source>
</evidence>
<dbReference type="AlphaFoldDB" id="A0AAE6FRR7"/>
<accession>A0AAE6FRR7</accession>
<name>A0AAE6FRR7_9PROT</name>
<keyword evidence="1" id="KW-0472">Membrane</keyword>
<organism evidence="2 3">
    <name type="scientific">Candidatus Methylopumilus rimovensis</name>
    <dbReference type="NCBI Taxonomy" id="2588535"/>
    <lineage>
        <taxon>Bacteria</taxon>
        <taxon>Pseudomonadati</taxon>
        <taxon>Pseudomonadota</taxon>
        <taxon>Betaproteobacteria</taxon>
        <taxon>Nitrosomonadales</taxon>
        <taxon>Methylophilaceae</taxon>
        <taxon>Candidatus Methylopumilus</taxon>
    </lineage>
</organism>
<sequence length="133" mass="15261">MFPLRKKITLKLRAKFFIGDSLIILISLIFIVFAFKTFWHFETGSVVQVNFQGKTYGNFSLFQDKKISLIGKEGESIIEIKEGRARFKSAPCKNQYCVQQGWIHLTGQMLICIPNEVSIEILGKSKAYDSLNY</sequence>
<protein>
    <submittedName>
        <fullName evidence="2">NusG domain II-containing protein</fullName>
    </submittedName>
</protein>
<evidence type="ECO:0000313" key="3">
    <source>
        <dbReference type="Proteomes" id="UP000312102"/>
    </source>
</evidence>
<dbReference type="KEGG" id="mrk:FIT61_00630"/>
<dbReference type="Pfam" id="PF07009">
    <property type="entry name" value="NusG_II"/>
    <property type="match status" value="1"/>
</dbReference>
<dbReference type="CDD" id="cd09910">
    <property type="entry name" value="NGN-insert_like"/>
    <property type="match status" value="1"/>
</dbReference>
<feature type="transmembrane region" description="Helical" evidence="1">
    <location>
        <begin position="21"/>
        <end position="41"/>
    </location>
</feature>
<proteinExistence type="predicted"/>